<comment type="caution">
    <text evidence="3">The sequence shown here is derived from an EMBL/GenBank/DDBJ whole genome shotgun (WGS) entry which is preliminary data.</text>
</comment>
<feature type="transmembrane region" description="Helical" evidence="2">
    <location>
        <begin position="234"/>
        <end position="254"/>
    </location>
</feature>
<accession>R4Z065</accession>
<reference evidence="3 4" key="1">
    <citation type="journal article" date="2013" name="ISME J.">
        <title>Metabolic model for the filamentous 'Candidatus Microthrix parvicella' based on genomic and metagenomic analyses.</title>
        <authorList>
            <person name="Jon McIlroy S."/>
            <person name="Kristiansen R."/>
            <person name="Albertsen M."/>
            <person name="Michael Karst S."/>
            <person name="Rossetti S."/>
            <person name="Lund Nielsen J."/>
            <person name="Tandoi V."/>
            <person name="James Seviour R."/>
            <person name="Nielsen P.H."/>
        </authorList>
    </citation>
    <scope>NUCLEOTIDE SEQUENCE [LARGE SCALE GENOMIC DNA]</scope>
    <source>
        <strain evidence="3 4">RN1</strain>
    </source>
</reference>
<evidence type="ECO:0000256" key="2">
    <source>
        <dbReference type="SAM" id="Phobius"/>
    </source>
</evidence>
<dbReference type="Proteomes" id="UP000018291">
    <property type="component" value="Unassembled WGS sequence"/>
</dbReference>
<dbReference type="RefSeq" id="WP_012223009.1">
    <property type="nucleotide sequence ID" value="NZ_HG422565.1"/>
</dbReference>
<dbReference type="AlphaFoldDB" id="R4Z065"/>
<keyword evidence="4" id="KW-1185">Reference proteome</keyword>
<evidence type="ECO:0000313" key="3">
    <source>
        <dbReference type="EMBL" id="CCM62017.1"/>
    </source>
</evidence>
<evidence type="ECO:0000256" key="1">
    <source>
        <dbReference type="SAM" id="MobiDB-lite"/>
    </source>
</evidence>
<feature type="region of interest" description="Disordered" evidence="1">
    <location>
        <begin position="604"/>
        <end position="629"/>
    </location>
</feature>
<feature type="transmembrane region" description="Helical" evidence="2">
    <location>
        <begin position="94"/>
        <end position="113"/>
    </location>
</feature>
<dbReference type="EMBL" id="CANL01000001">
    <property type="protein sequence ID" value="CCM62017.1"/>
    <property type="molecule type" value="Genomic_DNA"/>
</dbReference>
<dbReference type="HOGENOM" id="CLU_323312_0_0_11"/>
<feature type="transmembrane region" description="Helical" evidence="2">
    <location>
        <begin position="292"/>
        <end position="310"/>
    </location>
</feature>
<feature type="transmembrane region" description="Helical" evidence="2">
    <location>
        <begin position="403"/>
        <end position="423"/>
    </location>
</feature>
<feature type="transmembrane region" description="Helical" evidence="2">
    <location>
        <begin position="133"/>
        <end position="152"/>
    </location>
</feature>
<feature type="transmembrane region" description="Helical" evidence="2">
    <location>
        <begin position="696"/>
        <end position="714"/>
    </location>
</feature>
<sequence length="894" mass="96084">MNVRHAIRTWVHRWGRGNLGLIAATVVVNGWVTRALLQRVSYPNDAAFHEAMVDWASGRVGAGHLPLDGWFNRLSSGLAQFHHYQSLPHSVTGLLGWAVGAESAFVWTNWALWTTWPIAVAVAARAFGLRPRAAALAAVCSPLLVSATGYGFELFSYSWLGNGLWSQLWGMWVAPLALAWSARAVAEGRRFGRAGAAVALTVACHLPTAWFVLLCLGLWPLVRPSQWRQRVPRTIVLAVGSLAMSAWVLVPLLTDQWATNDSAFDAGGDFPDSFGWRKVGGWLVHGDLTDRGRLPVIALLGGAGLVLALLRWRREPTRWARELPAVLLLGTILFVGRDPFAPIIDLLPGADQVFLHRYHVAIQLVVILLAGVALDRLGAVVFDAVGRHTRVAPSIGAGTRRWALVRSVGAAVLALVILTPALAERARFANEDASWIAQQAEADTTRGAALEELLGYAADRGPGKVYAGRINNWGDGFLIGRAPIPIMLGYYPVSSIGFNLRIASLSADVETYLDDTDAAQLRRFGVRWVIQAANRQRPVGTHLVALVDGLALYEVPDSGWISVVDTVGEPLRTTRAELGETAREELAADRPPWQARVVNLEGRTPAEPTASDASSSPGPPGTVSESTVDLDGGRFEVDVEMGRPGVVTAATNFHPRWEARVDGEVVPTQMVTPSFLGVAVPEGRHRVEFVYRAYPLYWWWLLVAAIALAALYWWPRRRGTGPSHVRPAVVASALAVGSLGLAGCAGGPGHRVARAPVARTTQRSLSEATRSTLMTGFDLNDTLGSLLAADRPTVLLVTRQGCASCEAALLSLRERAFDAPNYSLLLVGVPRLDSDLADAAIAAGVSVYATSSIDELLATGDEAVVVALTPDGGVLGTWPLDEFDHDDLASALAD</sequence>
<evidence type="ECO:0000313" key="4">
    <source>
        <dbReference type="Proteomes" id="UP000018291"/>
    </source>
</evidence>
<keyword evidence="2" id="KW-1133">Transmembrane helix</keyword>
<feature type="transmembrane region" description="Helical" evidence="2">
    <location>
        <begin position="360"/>
        <end position="382"/>
    </location>
</feature>
<keyword evidence="2" id="KW-0472">Membrane</keyword>
<name>R4Z065_9ACTN</name>
<feature type="transmembrane region" description="Helical" evidence="2">
    <location>
        <begin position="194"/>
        <end position="222"/>
    </location>
</feature>
<organism evidence="3 4">
    <name type="scientific">Candidatus Neomicrothrix parvicella RN1</name>
    <dbReference type="NCBI Taxonomy" id="1229780"/>
    <lineage>
        <taxon>Bacteria</taxon>
        <taxon>Bacillati</taxon>
        <taxon>Actinomycetota</taxon>
        <taxon>Acidimicrobiia</taxon>
        <taxon>Acidimicrobiales</taxon>
        <taxon>Microthrixaceae</taxon>
        <taxon>Candidatus Neomicrothrix</taxon>
    </lineage>
</organism>
<dbReference type="eggNOG" id="ENOG5032I9T">
    <property type="taxonomic scope" value="Bacteria"/>
</dbReference>
<feature type="transmembrane region" description="Helical" evidence="2">
    <location>
        <begin position="322"/>
        <end position="340"/>
    </location>
</feature>
<dbReference type="OrthoDB" id="9772884at2"/>
<protein>
    <submittedName>
        <fullName evidence="3">Uncharacterized protein</fullName>
    </submittedName>
</protein>
<gene>
    <name evidence="3" type="ORF">BN381_10248</name>
</gene>
<proteinExistence type="predicted"/>
<dbReference type="STRING" id="1229780.BN381_10248"/>
<keyword evidence="2" id="KW-0812">Transmembrane</keyword>